<dbReference type="CDD" id="cd06257">
    <property type="entry name" value="DnaJ"/>
    <property type="match status" value="1"/>
</dbReference>
<dbReference type="GO" id="GO:0036503">
    <property type="term" value="P:ERAD pathway"/>
    <property type="evidence" value="ECO:0007669"/>
    <property type="project" value="TreeGrafter"/>
</dbReference>
<dbReference type="GO" id="GO:0005783">
    <property type="term" value="C:endoplasmic reticulum"/>
    <property type="evidence" value="ECO:0007669"/>
    <property type="project" value="TreeGrafter"/>
</dbReference>
<dbReference type="EMBL" id="HBDY01003986">
    <property type="protein sequence ID" value="CAD8231856.1"/>
    <property type="molecule type" value="Transcribed_RNA"/>
</dbReference>
<dbReference type="InterPro" id="IPR036869">
    <property type="entry name" value="J_dom_sf"/>
</dbReference>
<dbReference type="PANTHER" id="PTHR44360">
    <property type="entry name" value="DNAJ HOMOLOG SUBFAMILY B MEMBER 9"/>
    <property type="match status" value="1"/>
</dbReference>
<dbReference type="InterPro" id="IPR001623">
    <property type="entry name" value="DnaJ_domain"/>
</dbReference>
<protein>
    <recommendedName>
        <fullName evidence="3">J domain-containing protein</fullName>
    </recommendedName>
</protein>
<dbReference type="PANTHER" id="PTHR44360:SF1">
    <property type="entry name" value="DNAJ HOMOLOG SUBFAMILY B MEMBER 9"/>
    <property type="match status" value="1"/>
</dbReference>
<reference evidence="4" key="1">
    <citation type="submission" date="2021-01" db="EMBL/GenBank/DDBJ databases">
        <authorList>
            <person name="Corre E."/>
            <person name="Pelletier E."/>
            <person name="Niang G."/>
            <person name="Scheremetjew M."/>
            <person name="Finn R."/>
            <person name="Kale V."/>
            <person name="Holt S."/>
            <person name="Cochrane G."/>
            <person name="Meng A."/>
            <person name="Brown T."/>
            <person name="Cohen L."/>
        </authorList>
    </citation>
    <scope>NUCLEOTIDE SEQUENCE</scope>
    <source>
        <strain evidence="4">RCC1614</strain>
    </source>
</reference>
<dbReference type="PRINTS" id="PR00625">
    <property type="entry name" value="JDOMAIN"/>
</dbReference>
<feature type="region of interest" description="Disordered" evidence="2">
    <location>
        <begin position="66"/>
        <end position="95"/>
    </location>
</feature>
<dbReference type="SMART" id="SM00271">
    <property type="entry name" value="DnaJ"/>
    <property type="match status" value="1"/>
</dbReference>
<dbReference type="SUPFAM" id="SSF46565">
    <property type="entry name" value="Chaperone J-domain"/>
    <property type="match status" value="1"/>
</dbReference>
<dbReference type="PROSITE" id="PS50076">
    <property type="entry name" value="DNAJ_2"/>
    <property type="match status" value="1"/>
</dbReference>
<evidence type="ECO:0000259" key="3">
    <source>
        <dbReference type="PROSITE" id="PS50076"/>
    </source>
</evidence>
<feature type="compositionally biased region" description="Low complexity" evidence="2">
    <location>
        <begin position="214"/>
        <end position="228"/>
    </location>
</feature>
<feature type="region of interest" description="Disordered" evidence="2">
    <location>
        <begin position="198"/>
        <end position="228"/>
    </location>
</feature>
<evidence type="ECO:0000256" key="1">
    <source>
        <dbReference type="ARBA" id="ARBA00023186"/>
    </source>
</evidence>
<keyword evidence="1" id="KW-0143">Chaperone</keyword>
<evidence type="ECO:0000256" key="2">
    <source>
        <dbReference type="SAM" id="MobiDB-lite"/>
    </source>
</evidence>
<feature type="compositionally biased region" description="Gly residues" evidence="2">
    <location>
        <begin position="72"/>
        <end position="94"/>
    </location>
</feature>
<accession>A0A7R9XW08</accession>
<dbReference type="Gene3D" id="1.10.287.110">
    <property type="entry name" value="DnaJ domain"/>
    <property type="match status" value="1"/>
</dbReference>
<gene>
    <name evidence="4" type="ORF">MPUS1402_LOCUS2986</name>
</gene>
<dbReference type="InterPro" id="IPR051948">
    <property type="entry name" value="Hsp70_co-chaperone_J-domain"/>
</dbReference>
<dbReference type="GO" id="GO:0051087">
    <property type="term" value="F:protein-folding chaperone binding"/>
    <property type="evidence" value="ECO:0007669"/>
    <property type="project" value="TreeGrafter"/>
</dbReference>
<proteinExistence type="predicted"/>
<evidence type="ECO:0000313" key="4">
    <source>
        <dbReference type="EMBL" id="CAD8231856.1"/>
    </source>
</evidence>
<dbReference type="Pfam" id="PF00226">
    <property type="entry name" value="DnaJ"/>
    <property type="match status" value="1"/>
</dbReference>
<organism evidence="4">
    <name type="scientific">Micromonas pusilla</name>
    <name type="common">Picoplanktonic green alga</name>
    <name type="synonym">Chromulina pusilla</name>
    <dbReference type="NCBI Taxonomy" id="38833"/>
    <lineage>
        <taxon>Eukaryota</taxon>
        <taxon>Viridiplantae</taxon>
        <taxon>Chlorophyta</taxon>
        <taxon>Mamiellophyceae</taxon>
        <taxon>Mamiellales</taxon>
        <taxon>Mamiellaceae</taxon>
        <taxon>Micromonas</taxon>
    </lineage>
</organism>
<dbReference type="GO" id="GO:0051787">
    <property type="term" value="F:misfolded protein binding"/>
    <property type="evidence" value="ECO:0007669"/>
    <property type="project" value="TreeGrafter"/>
</dbReference>
<sequence length="228" mass="24799">MPSTRPPSLYELLGVEKDATQEELRAAYRAAAKAHHPDVNPNAEAGKFGKIAEAYDVLRDPDKRRLYDSVEDGGGGGGGGSGFPGSTARGGGGEPFERRWEDFYGKFSEEHLRRRKKVARDLEREAEEEAAWWAHEKAHAIKMQREYRVRVARNEGSRADRVAVKLEGMWQTKRGIGRVDVAVVLAAAGFVVLSGAYHRASTPTPTPTPGTGTGTDATPAAADAAERR</sequence>
<name>A0A7R9XW08_MICPS</name>
<dbReference type="AlphaFoldDB" id="A0A7R9XW08"/>
<feature type="domain" description="J" evidence="3">
    <location>
        <begin position="8"/>
        <end position="71"/>
    </location>
</feature>